<organism evidence="2">
    <name type="scientific">Oryza barthii</name>
    <dbReference type="NCBI Taxonomy" id="65489"/>
    <lineage>
        <taxon>Eukaryota</taxon>
        <taxon>Viridiplantae</taxon>
        <taxon>Streptophyta</taxon>
        <taxon>Embryophyta</taxon>
        <taxon>Tracheophyta</taxon>
        <taxon>Spermatophyta</taxon>
        <taxon>Magnoliopsida</taxon>
        <taxon>Liliopsida</taxon>
        <taxon>Poales</taxon>
        <taxon>Poaceae</taxon>
        <taxon>BOP clade</taxon>
        <taxon>Oryzoideae</taxon>
        <taxon>Oryzeae</taxon>
        <taxon>Oryzinae</taxon>
        <taxon>Oryza</taxon>
    </lineage>
</organism>
<reference evidence="2" key="1">
    <citation type="journal article" date="2009" name="Rice">
        <title>De Novo Next Generation Sequencing of Plant Genomes.</title>
        <authorList>
            <person name="Rounsley S."/>
            <person name="Marri P.R."/>
            <person name="Yu Y."/>
            <person name="He R."/>
            <person name="Sisneros N."/>
            <person name="Goicoechea J.L."/>
            <person name="Lee S.J."/>
            <person name="Angelova A."/>
            <person name="Kudrna D."/>
            <person name="Luo M."/>
            <person name="Affourtit J."/>
            <person name="Desany B."/>
            <person name="Knight J."/>
            <person name="Niazi F."/>
            <person name="Egholm M."/>
            <person name="Wing R.A."/>
        </authorList>
    </citation>
    <scope>NUCLEOTIDE SEQUENCE [LARGE SCALE GENOMIC DNA]</scope>
    <source>
        <strain evidence="2">cv. IRGC 105608</strain>
    </source>
</reference>
<protein>
    <submittedName>
        <fullName evidence="2">Uncharacterized protein</fullName>
    </submittedName>
</protein>
<dbReference type="Gramene" id="OBART08G06640.1">
    <property type="protein sequence ID" value="OBART08G06640.1"/>
    <property type="gene ID" value="OBART08G06640"/>
</dbReference>
<evidence type="ECO:0000313" key="2">
    <source>
        <dbReference type="EnsemblPlants" id="OBART08G06640.1"/>
    </source>
</evidence>
<name>A0A0D3GXM4_9ORYZ</name>
<accession>A0A0D3GXM4</accession>
<dbReference type="AlphaFoldDB" id="A0A0D3GXM4"/>
<sequence>MAAIAERLHLRHRLRLHHQQGSKWCPTPILLFQASSNPWRRLRGTTTRLQLRQRHLRCRPQPPRPPLRRQPLLDQLPRRLEHEISRIDGRIRELEDECYRLVSEGHGSTLVIRFRIEKMEALRAKLISRYLQQQNDDGGDNNGGDAPPSPPAAGGAAAVN</sequence>
<dbReference type="Proteomes" id="UP000026960">
    <property type="component" value="Chromosome 8"/>
</dbReference>
<reference evidence="2" key="2">
    <citation type="submission" date="2015-03" db="UniProtKB">
        <authorList>
            <consortium name="EnsemblPlants"/>
        </authorList>
    </citation>
    <scope>IDENTIFICATION</scope>
</reference>
<feature type="region of interest" description="Disordered" evidence="1">
    <location>
        <begin position="133"/>
        <end position="160"/>
    </location>
</feature>
<dbReference type="EnsemblPlants" id="OBART08G06640.1">
    <property type="protein sequence ID" value="OBART08G06640.1"/>
    <property type="gene ID" value="OBART08G06640"/>
</dbReference>
<keyword evidence="3" id="KW-1185">Reference proteome</keyword>
<evidence type="ECO:0000256" key="1">
    <source>
        <dbReference type="SAM" id="MobiDB-lite"/>
    </source>
</evidence>
<dbReference type="HOGENOM" id="CLU_1909925_0_0_1"/>
<proteinExistence type="predicted"/>
<evidence type="ECO:0000313" key="3">
    <source>
        <dbReference type="Proteomes" id="UP000026960"/>
    </source>
</evidence>
<dbReference type="PaxDb" id="65489-OBART08G06640.1"/>